<dbReference type="InterPro" id="IPR005467">
    <property type="entry name" value="His_kinase_dom"/>
</dbReference>
<evidence type="ECO:0000256" key="2">
    <source>
        <dbReference type="ARBA" id="ARBA00012438"/>
    </source>
</evidence>
<sequence length="930" mass="103945">MHRVIPPHKLITAMLLAGVVSGIILLVSCVVTLQRLNDQRLQAAEAEIRARELVDQTQRFRSSIESIALRPERQDWEQVGGQAERERDQLREALQFVDCGQQHRPDDCQCQKLYESLDEIVLEIQGLGRSSKVLRGDLQVLKQQFCVARDALLRIRTAAESVEGRYRLNGSISPGDENHRNIQTIVVECSDALHYMERTQAASHVSELLRLREGAYRPLLMRLELSLRRLAELEDAKGIATIDDFAKLRQAVFDHSQSPDLFFHSDCDSIFCLRFKVIENQKQIAASQERLSGLLTQVSTKVANRLVTLSGDDSQRAGKMGNPLQSAIWTMVVLGVMLCVTFVGLAVAVRSLLIRTFETIEEKRLEAEKLALVAKYTVNSVAITDEKIRVEWVNEAFTRNTGYTLDEVVGSSPGKFLQGPLTDPKIIRRMRAALRKDLGFRTRVLNYKKDGTPYWNDLEVRPIRDQNGEVTKYISIQTNVTSQVEAEQRQAKLQQELKQQKTLLDTIVQHIPAGVIAAGPDGNVTCFNAKAEKLLGASRDDLKRVDQVDAIWHFQEDDGNVESEFQSPLGRAVNGEDIPNRQIRVQVGGDDRWLLLGAVAFDSEHVSGGVVIFNDVTEQVATEHGQRQSQKLEAIGQLAAGIAHEINTPMQYIGDNIDSLAEWMDEFGTFLEQTTDGGDDDDVDRRDSTDLPAQRIQRLQQMVAEALQDCREGFDQVTGITRAMKELSHPGEATYQWADLNRLVVGAITLSKNRYKYHAELVKDLEADLPEIQCRSAEISQVVLNLVVNASDAISERLESDDSHSGVIRVETRRQDDQVILRVSDNGSGMDQATIERIFDPFFTTKDVGKGTGQGLTISYDIVVAKHQGTLLVDSEPGVGTTFTVALPIERENDGESEAYSRDLGDPDIWLDEDPNVLDSLDDADDLIIT</sequence>
<dbReference type="Gene3D" id="3.30.565.10">
    <property type="entry name" value="Histidine kinase-like ATPase, C-terminal domain"/>
    <property type="match status" value="1"/>
</dbReference>
<dbReference type="Pfam" id="PF00989">
    <property type="entry name" value="PAS"/>
    <property type="match status" value="1"/>
</dbReference>
<dbReference type="SMART" id="SM00086">
    <property type="entry name" value="PAC"/>
    <property type="match status" value="2"/>
</dbReference>
<gene>
    <name evidence="14" type="primary">kinE_2</name>
    <name evidence="14" type="ORF">Pan14r_22260</name>
</gene>
<dbReference type="GO" id="GO:0005524">
    <property type="term" value="F:ATP binding"/>
    <property type="evidence" value="ECO:0007669"/>
    <property type="project" value="UniProtKB-KW"/>
</dbReference>
<evidence type="ECO:0000259" key="11">
    <source>
        <dbReference type="PROSITE" id="PS50109"/>
    </source>
</evidence>
<dbReference type="PROSITE" id="PS50109">
    <property type="entry name" value="HIS_KIN"/>
    <property type="match status" value="1"/>
</dbReference>
<evidence type="ECO:0000259" key="13">
    <source>
        <dbReference type="PROSITE" id="PS50113"/>
    </source>
</evidence>
<feature type="domain" description="PAS" evidence="12">
    <location>
        <begin position="366"/>
        <end position="437"/>
    </location>
</feature>
<evidence type="ECO:0000313" key="15">
    <source>
        <dbReference type="Proteomes" id="UP000317238"/>
    </source>
</evidence>
<dbReference type="PROSITE" id="PS50113">
    <property type="entry name" value="PAC"/>
    <property type="match status" value="1"/>
</dbReference>
<keyword evidence="10" id="KW-0812">Transmembrane</keyword>
<dbReference type="SUPFAM" id="SSF55874">
    <property type="entry name" value="ATPase domain of HSP90 chaperone/DNA topoisomerase II/histidine kinase"/>
    <property type="match status" value="1"/>
</dbReference>
<evidence type="ECO:0000313" key="14">
    <source>
        <dbReference type="EMBL" id="TWT69929.1"/>
    </source>
</evidence>
<dbReference type="Gene3D" id="1.10.287.130">
    <property type="match status" value="1"/>
</dbReference>
<dbReference type="Proteomes" id="UP000317238">
    <property type="component" value="Unassembled WGS sequence"/>
</dbReference>
<dbReference type="InterPro" id="IPR001610">
    <property type="entry name" value="PAC"/>
</dbReference>
<dbReference type="CDD" id="cd00082">
    <property type="entry name" value="HisKA"/>
    <property type="match status" value="1"/>
</dbReference>
<dbReference type="OrthoDB" id="260274at2"/>
<keyword evidence="4 14" id="KW-0808">Transferase</keyword>
<keyword evidence="3" id="KW-0597">Phosphoprotein</keyword>
<organism evidence="14 15">
    <name type="scientific">Crateriforma conspicua</name>
    <dbReference type="NCBI Taxonomy" id="2527996"/>
    <lineage>
        <taxon>Bacteria</taxon>
        <taxon>Pseudomonadati</taxon>
        <taxon>Planctomycetota</taxon>
        <taxon>Planctomycetia</taxon>
        <taxon>Planctomycetales</taxon>
        <taxon>Planctomycetaceae</taxon>
        <taxon>Crateriforma</taxon>
    </lineage>
</organism>
<keyword evidence="10" id="KW-1133">Transmembrane helix</keyword>
<dbReference type="InterPro" id="IPR035965">
    <property type="entry name" value="PAS-like_dom_sf"/>
</dbReference>
<dbReference type="PANTHER" id="PTHR43065">
    <property type="entry name" value="SENSOR HISTIDINE KINASE"/>
    <property type="match status" value="1"/>
</dbReference>
<keyword evidence="8" id="KW-0902">Two-component regulatory system</keyword>
<keyword evidence="9" id="KW-0175">Coiled coil</keyword>
<dbReference type="PRINTS" id="PR00344">
    <property type="entry name" value="BCTRLSENSOR"/>
</dbReference>
<keyword evidence="6 14" id="KW-0418">Kinase</keyword>
<dbReference type="InterPro" id="IPR036097">
    <property type="entry name" value="HisK_dim/P_sf"/>
</dbReference>
<dbReference type="InterPro" id="IPR003661">
    <property type="entry name" value="HisK_dim/P_dom"/>
</dbReference>
<keyword evidence="10" id="KW-0472">Membrane</keyword>
<dbReference type="SMART" id="SM00091">
    <property type="entry name" value="PAS"/>
    <property type="match status" value="2"/>
</dbReference>
<dbReference type="SUPFAM" id="SSF55785">
    <property type="entry name" value="PYP-like sensor domain (PAS domain)"/>
    <property type="match status" value="2"/>
</dbReference>
<dbReference type="Gene3D" id="3.30.450.20">
    <property type="entry name" value="PAS domain"/>
    <property type="match status" value="2"/>
</dbReference>
<dbReference type="InterPro" id="IPR013767">
    <property type="entry name" value="PAS_fold"/>
</dbReference>
<comment type="caution">
    <text evidence="14">The sequence shown here is derived from an EMBL/GenBank/DDBJ whole genome shotgun (WGS) entry which is preliminary data.</text>
</comment>
<dbReference type="InterPro" id="IPR004358">
    <property type="entry name" value="Sig_transdc_His_kin-like_C"/>
</dbReference>
<keyword evidence="7" id="KW-0067">ATP-binding</keyword>
<feature type="coiled-coil region" evidence="9">
    <location>
        <begin position="36"/>
        <end position="93"/>
    </location>
</feature>
<dbReference type="PROSITE" id="PS51257">
    <property type="entry name" value="PROKAR_LIPOPROTEIN"/>
    <property type="match status" value="1"/>
</dbReference>
<dbReference type="EC" id="2.7.13.3" evidence="2"/>
<dbReference type="NCBIfam" id="TIGR00229">
    <property type="entry name" value="sensory_box"/>
    <property type="match status" value="2"/>
</dbReference>
<feature type="transmembrane region" description="Helical" evidence="10">
    <location>
        <begin position="12"/>
        <end position="33"/>
    </location>
</feature>
<dbReference type="Pfam" id="PF13426">
    <property type="entry name" value="PAS_9"/>
    <property type="match status" value="1"/>
</dbReference>
<accession>A0A5C5Y4W7</accession>
<dbReference type="CDD" id="cd00130">
    <property type="entry name" value="PAS"/>
    <property type="match status" value="2"/>
</dbReference>
<dbReference type="InterPro" id="IPR000700">
    <property type="entry name" value="PAS-assoc_C"/>
</dbReference>
<dbReference type="EMBL" id="SJPL01000001">
    <property type="protein sequence ID" value="TWT69929.1"/>
    <property type="molecule type" value="Genomic_DNA"/>
</dbReference>
<feature type="domain" description="PAS" evidence="12">
    <location>
        <begin position="500"/>
        <end position="542"/>
    </location>
</feature>
<dbReference type="GO" id="GO:0006355">
    <property type="term" value="P:regulation of DNA-templated transcription"/>
    <property type="evidence" value="ECO:0007669"/>
    <property type="project" value="InterPro"/>
</dbReference>
<keyword evidence="15" id="KW-1185">Reference proteome</keyword>
<evidence type="ECO:0000256" key="1">
    <source>
        <dbReference type="ARBA" id="ARBA00000085"/>
    </source>
</evidence>
<dbReference type="SMART" id="SM00387">
    <property type="entry name" value="HATPase_c"/>
    <property type="match status" value="1"/>
</dbReference>
<evidence type="ECO:0000256" key="9">
    <source>
        <dbReference type="SAM" id="Coils"/>
    </source>
</evidence>
<dbReference type="PROSITE" id="PS50112">
    <property type="entry name" value="PAS"/>
    <property type="match status" value="2"/>
</dbReference>
<dbReference type="AlphaFoldDB" id="A0A5C5Y4W7"/>
<evidence type="ECO:0000256" key="10">
    <source>
        <dbReference type="SAM" id="Phobius"/>
    </source>
</evidence>
<dbReference type="RefSeq" id="WP_146439108.1">
    <property type="nucleotide sequence ID" value="NZ_SJPL01000001.1"/>
</dbReference>
<keyword evidence="5" id="KW-0547">Nucleotide-binding</keyword>
<dbReference type="InterPro" id="IPR036890">
    <property type="entry name" value="HATPase_C_sf"/>
</dbReference>
<dbReference type="InterPro" id="IPR003594">
    <property type="entry name" value="HATPase_dom"/>
</dbReference>
<evidence type="ECO:0000256" key="4">
    <source>
        <dbReference type="ARBA" id="ARBA00022679"/>
    </source>
</evidence>
<comment type="catalytic activity">
    <reaction evidence="1">
        <text>ATP + protein L-histidine = ADP + protein N-phospho-L-histidine.</text>
        <dbReference type="EC" id="2.7.13.3"/>
    </reaction>
</comment>
<dbReference type="SUPFAM" id="SSF47384">
    <property type="entry name" value="Homodimeric domain of signal transducing histidine kinase"/>
    <property type="match status" value="1"/>
</dbReference>
<reference evidence="14 15" key="1">
    <citation type="submission" date="2019-02" db="EMBL/GenBank/DDBJ databases">
        <title>Deep-cultivation of Planctomycetes and their phenomic and genomic characterization uncovers novel biology.</title>
        <authorList>
            <person name="Wiegand S."/>
            <person name="Jogler M."/>
            <person name="Boedeker C."/>
            <person name="Pinto D."/>
            <person name="Vollmers J."/>
            <person name="Rivas-Marin E."/>
            <person name="Kohn T."/>
            <person name="Peeters S.H."/>
            <person name="Heuer A."/>
            <person name="Rast P."/>
            <person name="Oberbeckmann S."/>
            <person name="Bunk B."/>
            <person name="Jeske O."/>
            <person name="Meyerdierks A."/>
            <person name="Storesund J.E."/>
            <person name="Kallscheuer N."/>
            <person name="Luecker S."/>
            <person name="Lage O.M."/>
            <person name="Pohl T."/>
            <person name="Merkel B.J."/>
            <person name="Hornburger P."/>
            <person name="Mueller R.-W."/>
            <person name="Bruemmer F."/>
            <person name="Labrenz M."/>
            <person name="Spormann A.M."/>
            <person name="Op Den Camp H."/>
            <person name="Overmann J."/>
            <person name="Amann R."/>
            <person name="Jetten M.S.M."/>
            <person name="Mascher T."/>
            <person name="Medema M.H."/>
            <person name="Devos D.P."/>
            <person name="Kaster A.-K."/>
            <person name="Ovreas L."/>
            <person name="Rohde M."/>
            <person name="Galperin M.Y."/>
            <person name="Jogler C."/>
        </authorList>
    </citation>
    <scope>NUCLEOTIDE SEQUENCE [LARGE SCALE GENOMIC DNA]</scope>
    <source>
        <strain evidence="14 15">Pan14r</strain>
    </source>
</reference>
<feature type="domain" description="Histidine kinase" evidence="11">
    <location>
        <begin position="641"/>
        <end position="891"/>
    </location>
</feature>
<dbReference type="GO" id="GO:0000155">
    <property type="term" value="F:phosphorelay sensor kinase activity"/>
    <property type="evidence" value="ECO:0007669"/>
    <property type="project" value="InterPro"/>
</dbReference>
<evidence type="ECO:0000256" key="7">
    <source>
        <dbReference type="ARBA" id="ARBA00022840"/>
    </source>
</evidence>
<evidence type="ECO:0000256" key="8">
    <source>
        <dbReference type="ARBA" id="ARBA00023012"/>
    </source>
</evidence>
<evidence type="ECO:0000256" key="3">
    <source>
        <dbReference type="ARBA" id="ARBA00022553"/>
    </source>
</evidence>
<evidence type="ECO:0000259" key="12">
    <source>
        <dbReference type="PROSITE" id="PS50112"/>
    </source>
</evidence>
<dbReference type="PANTHER" id="PTHR43065:SF46">
    <property type="entry name" value="C4-DICARBOXYLATE TRANSPORT SENSOR PROTEIN DCTB"/>
    <property type="match status" value="1"/>
</dbReference>
<proteinExistence type="predicted"/>
<evidence type="ECO:0000256" key="6">
    <source>
        <dbReference type="ARBA" id="ARBA00022777"/>
    </source>
</evidence>
<feature type="domain" description="PAC" evidence="13">
    <location>
        <begin position="438"/>
        <end position="492"/>
    </location>
</feature>
<feature type="transmembrane region" description="Helical" evidence="10">
    <location>
        <begin position="326"/>
        <end position="349"/>
    </location>
</feature>
<dbReference type="Pfam" id="PF02518">
    <property type="entry name" value="HATPase_c"/>
    <property type="match status" value="1"/>
</dbReference>
<name>A0A5C5Y4W7_9PLAN</name>
<evidence type="ECO:0000256" key="5">
    <source>
        <dbReference type="ARBA" id="ARBA00022741"/>
    </source>
</evidence>
<dbReference type="InterPro" id="IPR000014">
    <property type="entry name" value="PAS"/>
</dbReference>
<protein>
    <recommendedName>
        <fullName evidence="2">histidine kinase</fullName>
        <ecNumber evidence="2">2.7.13.3</ecNumber>
    </recommendedName>
</protein>